<dbReference type="PANTHER" id="PTHR35796">
    <property type="entry name" value="HYPOTHETICAL CYTOSOLIC PROTEIN"/>
    <property type="match status" value="1"/>
</dbReference>
<reference evidence="3" key="1">
    <citation type="submission" date="2023-04" db="EMBL/GenBank/DDBJ databases">
        <title>Phytophthora fragariaefolia NBRC 109709.</title>
        <authorList>
            <person name="Ichikawa N."/>
            <person name="Sato H."/>
            <person name="Tonouchi N."/>
        </authorList>
    </citation>
    <scope>NUCLEOTIDE SEQUENCE</scope>
    <source>
        <strain evidence="3">NBRC 109709</strain>
    </source>
</reference>
<organism evidence="3 4">
    <name type="scientific">Phytophthora fragariaefolia</name>
    <dbReference type="NCBI Taxonomy" id="1490495"/>
    <lineage>
        <taxon>Eukaryota</taxon>
        <taxon>Sar</taxon>
        <taxon>Stramenopiles</taxon>
        <taxon>Oomycota</taxon>
        <taxon>Peronosporomycetes</taxon>
        <taxon>Peronosporales</taxon>
        <taxon>Peronosporaceae</taxon>
        <taxon>Phytophthora</taxon>
    </lineage>
</organism>
<sequence length="332" mass="37037">MESADTLDASLELLDDVEGFNFFFPDDGDAPDTVHPEGEAALNQDRALMQQLELSGHLDSSLSKSIYAPNDQSGTKQHASNMLIAIKPSLEGGKPKKSTRKLRHQRKKNELKYLRSQVTDLEEQLESLKTSNQTQTEPAQSTLMHQGGVASEGVSLWERVANNQRRERVKAEVENAKLRERLEGQLKIAKSLEKLLRKRPAEGDENKTRTKLRMQKIGALQESENFAILSARVDTLYERVDAVMNEAGLAAMKRERNGAQVRLDNSGRLSVELVDAKILPFDFLQVANAVWTTLTTKRIELDNGYYQVRGLWIQLALGGTSLTSDSVGLGLH</sequence>
<evidence type="ECO:0000313" key="3">
    <source>
        <dbReference type="EMBL" id="GMF57545.1"/>
    </source>
</evidence>
<evidence type="ECO:0000256" key="1">
    <source>
        <dbReference type="SAM" id="Coils"/>
    </source>
</evidence>
<dbReference type="AlphaFoldDB" id="A0A9W6YB51"/>
<protein>
    <submittedName>
        <fullName evidence="3">Unnamed protein product</fullName>
    </submittedName>
</protein>
<feature type="region of interest" description="Disordered" evidence="2">
    <location>
        <begin position="124"/>
        <end position="148"/>
    </location>
</feature>
<feature type="coiled-coil region" evidence="1">
    <location>
        <begin position="161"/>
        <end position="195"/>
    </location>
</feature>
<gene>
    <name evidence="3" type="ORF">Pfra01_002457300</name>
</gene>
<dbReference type="EMBL" id="BSXT01004368">
    <property type="protein sequence ID" value="GMF57545.1"/>
    <property type="molecule type" value="Genomic_DNA"/>
</dbReference>
<evidence type="ECO:0000256" key="2">
    <source>
        <dbReference type="SAM" id="MobiDB-lite"/>
    </source>
</evidence>
<keyword evidence="4" id="KW-1185">Reference proteome</keyword>
<dbReference type="PANTHER" id="PTHR35796:SF3">
    <property type="entry name" value="BHLH DOMAIN-CONTAINING PROTEIN"/>
    <property type="match status" value="1"/>
</dbReference>
<comment type="caution">
    <text evidence="3">The sequence shown here is derived from an EMBL/GenBank/DDBJ whole genome shotgun (WGS) entry which is preliminary data.</text>
</comment>
<accession>A0A9W6YB51</accession>
<evidence type="ECO:0000313" key="4">
    <source>
        <dbReference type="Proteomes" id="UP001165121"/>
    </source>
</evidence>
<feature type="compositionally biased region" description="Polar residues" evidence="2">
    <location>
        <begin position="127"/>
        <end position="144"/>
    </location>
</feature>
<feature type="compositionally biased region" description="Basic residues" evidence="2">
    <location>
        <begin position="95"/>
        <end position="107"/>
    </location>
</feature>
<name>A0A9W6YB51_9STRA</name>
<feature type="region of interest" description="Disordered" evidence="2">
    <location>
        <begin position="85"/>
        <end position="109"/>
    </location>
</feature>
<dbReference type="OrthoDB" id="72677at2759"/>
<dbReference type="Proteomes" id="UP001165121">
    <property type="component" value="Unassembled WGS sequence"/>
</dbReference>
<proteinExistence type="predicted"/>
<keyword evidence="1" id="KW-0175">Coiled coil</keyword>